<feature type="transmembrane region" description="Helical" evidence="1">
    <location>
        <begin position="47"/>
        <end position="69"/>
    </location>
</feature>
<dbReference type="OrthoDB" id="70250at2759"/>
<protein>
    <submittedName>
        <fullName evidence="2">Phosphatidylinositol glycan, class Q</fullName>
    </submittedName>
</protein>
<dbReference type="STRING" id="86049.A0A1C1CG93"/>
<keyword evidence="1" id="KW-0812">Transmembrane</keyword>
<name>A0A1C1CG93_9EURO</name>
<dbReference type="VEuPathDB" id="FungiDB:CLCR_11283"/>
<gene>
    <name evidence="2" type="ORF">CLCR_11283</name>
</gene>
<proteinExistence type="predicted"/>
<keyword evidence="3" id="KW-1185">Reference proteome</keyword>
<accession>A0A1C1CG93</accession>
<dbReference type="EMBL" id="LGRB01000013">
    <property type="protein sequence ID" value="OCT47476.1"/>
    <property type="molecule type" value="Genomic_DNA"/>
</dbReference>
<organism evidence="2 3">
    <name type="scientific">Cladophialophora carrionii</name>
    <dbReference type="NCBI Taxonomy" id="86049"/>
    <lineage>
        <taxon>Eukaryota</taxon>
        <taxon>Fungi</taxon>
        <taxon>Dikarya</taxon>
        <taxon>Ascomycota</taxon>
        <taxon>Pezizomycotina</taxon>
        <taxon>Eurotiomycetes</taxon>
        <taxon>Chaetothyriomycetidae</taxon>
        <taxon>Chaetothyriales</taxon>
        <taxon>Herpotrichiellaceae</taxon>
        <taxon>Cladophialophora</taxon>
    </lineage>
</organism>
<sequence>MRADQGAWMHPFSSLTIFIFVAGYITARWDLVTRLYELAIFAWDHGVFARAAKAFAVISLIYACLAIPLDRLAAHEASVHPRFLVHGISAQEQLRRRGSF</sequence>
<comment type="caution">
    <text evidence="2">The sequence shown here is derived from an EMBL/GenBank/DDBJ whole genome shotgun (WGS) entry which is preliminary data.</text>
</comment>
<dbReference type="VEuPathDB" id="FungiDB:G647_01908"/>
<dbReference type="AlphaFoldDB" id="A0A1C1CG93"/>
<dbReference type="eggNOG" id="ENOG502S5U1">
    <property type="taxonomic scope" value="Eukaryota"/>
</dbReference>
<dbReference type="Proteomes" id="UP000094526">
    <property type="component" value="Unassembled WGS sequence"/>
</dbReference>
<feature type="transmembrane region" description="Helical" evidence="1">
    <location>
        <begin position="7"/>
        <end position="27"/>
    </location>
</feature>
<keyword evidence="1" id="KW-0472">Membrane</keyword>
<keyword evidence="1" id="KW-1133">Transmembrane helix</keyword>
<evidence type="ECO:0000313" key="3">
    <source>
        <dbReference type="Proteomes" id="UP000094526"/>
    </source>
</evidence>
<evidence type="ECO:0000256" key="1">
    <source>
        <dbReference type="SAM" id="Phobius"/>
    </source>
</evidence>
<reference evidence="3" key="1">
    <citation type="submission" date="2015-07" db="EMBL/GenBank/DDBJ databases">
        <authorList>
            <person name="Teixeira M.M."/>
            <person name="Souza R.C."/>
            <person name="Almeida L.G."/>
            <person name="Vicente V.A."/>
            <person name="de Hoog S."/>
            <person name="Bocca A.L."/>
            <person name="de Almeida S.R."/>
            <person name="Vasconcelos A.T."/>
            <person name="Felipe M.S."/>
        </authorList>
    </citation>
    <scope>NUCLEOTIDE SEQUENCE [LARGE SCALE GENOMIC DNA]</scope>
    <source>
        <strain evidence="3">KSF</strain>
    </source>
</reference>
<evidence type="ECO:0000313" key="2">
    <source>
        <dbReference type="EMBL" id="OCT47476.1"/>
    </source>
</evidence>